<dbReference type="AlphaFoldDB" id="A0A9D4R285"/>
<accession>A0A9D4R285</accession>
<gene>
    <name evidence="1" type="ORF">DPMN_093777</name>
</gene>
<proteinExistence type="predicted"/>
<evidence type="ECO:0000313" key="1">
    <source>
        <dbReference type="EMBL" id="KAH3851297.1"/>
    </source>
</evidence>
<sequence length="68" mass="7862">MKYIKELKGRKKGENIALKCKICKEKTFTATATLIYHYRSHAGRLAVWQNHTIQMSLALEKQGLMHVC</sequence>
<name>A0A9D4R285_DREPO</name>
<keyword evidence="2" id="KW-1185">Reference proteome</keyword>
<reference evidence="1" key="1">
    <citation type="journal article" date="2019" name="bioRxiv">
        <title>The Genome of the Zebra Mussel, Dreissena polymorpha: A Resource for Invasive Species Research.</title>
        <authorList>
            <person name="McCartney M.A."/>
            <person name="Auch B."/>
            <person name="Kono T."/>
            <person name="Mallez S."/>
            <person name="Zhang Y."/>
            <person name="Obille A."/>
            <person name="Becker A."/>
            <person name="Abrahante J.E."/>
            <person name="Garbe J."/>
            <person name="Badalamenti J.P."/>
            <person name="Herman A."/>
            <person name="Mangelson H."/>
            <person name="Liachko I."/>
            <person name="Sullivan S."/>
            <person name="Sone E.D."/>
            <person name="Koren S."/>
            <person name="Silverstein K.A.T."/>
            <person name="Beckman K.B."/>
            <person name="Gohl D.M."/>
        </authorList>
    </citation>
    <scope>NUCLEOTIDE SEQUENCE</scope>
    <source>
        <strain evidence="1">Duluth1</strain>
        <tissue evidence="1">Whole animal</tissue>
    </source>
</reference>
<reference evidence="1" key="2">
    <citation type="submission" date="2020-11" db="EMBL/GenBank/DDBJ databases">
        <authorList>
            <person name="McCartney M.A."/>
            <person name="Auch B."/>
            <person name="Kono T."/>
            <person name="Mallez S."/>
            <person name="Becker A."/>
            <person name="Gohl D.M."/>
            <person name="Silverstein K.A.T."/>
            <person name="Koren S."/>
            <person name="Bechman K.B."/>
            <person name="Herman A."/>
            <person name="Abrahante J.E."/>
            <person name="Garbe J."/>
        </authorList>
    </citation>
    <scope>NUCLEOTIDE SEQUENCE</scope>
    <source>
        <strain evidence="1">Duluth1</strain>
        <tissue evidence="1">Whole animal</tissue>
    </source>
</reference>
<evidence type="ECO:0008006" key="3">
    <source>
        <dbReference type="Google" id="ProtNLM"/>
    </source>
</evidence>
<evidence type="ECO:0000313" key="2">
    <source>
        <dbReference type="Proteomes" id="UP000828390"/>
    </source>
</evidence>
<organism evidence="1 2">
    <name type="scientific">Dreissena polymorpha</name>
    <name type="common">Zebra mussel</name>
    <name type="synonym">Mytilus polymorpha</name>
    <dbReference type="NCBI Taxonomy" id="45954"/>
    <lineage>
        <taxon>Eukaryota</taxon>
        <taxon>Metazoa</taxon>
        <taxon>Spiralia</taxon>
        <taxon>Lophotrochozoa</taxon>
        <taxon>Mollusca</taxon>
        <taxon>Bivalvia</taxon>
        <taxon>Autobranchia</taxon>
        <taxon>Heteroconchia</taxon>
        <taxon>Euheterodonta</taxon>
        <taxon>Imparidentia</taxon>
        <taxon>Neoheterodontei</taxon>
        <taxon>Myida</taxon>
        <taxon>Dreissenoidea</taxon>
        <taxon>Dreissenidae</taxon>
        <taxon>Dreissena</taxon>
    </lineage>
</organism>
<protein>
    <recommendedName>
        <fullName evidence="3">C2H2-type domain-containing protein</fullName>
    </recommendedName>
</protein>
<dbReference type="EMBL" id="JAIWYP010000003">
    <property type="protein sequence ID" value="KAH3851297.1"/>
    <property type="molecule type" value="Genomic_DNA"/>
</dbReference>
<comment type="caution">
    <text evidence="1">The sequence shown here is derived from an EMBL/GenBank/DDBJ whole genome shotgun (WGS) entry which is preliminary data.</text>
</comment>
<dbReference type="Proteomes" id="UP000828390">
    <property type="component" value="Unassembled WGS sequence"/>
</dbReference>